<evidence type="ECO:0000256" key="10">
    <source>
        <dbReference type="SAM" id="Phobius"/>
    </source>
</evidence>
<evidence type="ECO:0000313" key="12">
    <source>
        <dbReference type="EMBL" id="CAI2385282.1"/>
    </source>
</evidence>
<dbReference type="InterPro" id="IPR013525">
    <property type="entry name" value="ABC2_TM"/>
</dbReference>
<feature type="transmembrane region" description="Helical" evidence="10">
    <location>
        <begin position="312"/>
        <end position="334"/>
    </location>
</feature>
<feature type="transmembrane region" description="Helical" evidence="10">
    <location>
        <begin position="1275"/>
        <end position="1301"/>
    </location>
</feature>
<keyword evidence="8 10" id="KW-0472">Membrane</keyword>
<evidence type="ECO:0000256" key="6">
    <source>
        <dbReference type="ARBA" id="ARBA00022840"/>
    </source>
</evidence>
<comment type="similarity">
    <text evidence="2">Belongs to the ABC transporter superfamily. ABCA family.</text>
</comment>
<evidence type="ECO:0000259" key="11">
    <source>
        <dbReference type="PROSITE" id="PS50893"/>
    </source>
</evidence>
<organism evidence="12 13">
    <name type="scientific">Euplotes crassus</name>
    <dbReference type="NCBI Taxonomy" id="5936"/>
    <lineage>
        <taxon>Eukaryota</taxon>
        <taxon>Sar</taxon>
        <taxon>Alveolata</taxon>
        <taxon>Ciliophora</taxon>
        <taxon>Intramacronucleata</taxon>
        <taxon>Spirotrichea</taxon>
        <taxon>Hypotrichia</taxon>
        <taxon>Euplotida</taxon>
        <taxon>Euplotidae</taxon>
        <taxon>Moneuplotes</taxon>
    </lineage>
</organism>
<dbReference type="PROSITE" id="PS50893">
    <property type="entry name" value="ABC_TRANSPORTER_2"/>
    <property type="match status" value="2"/>
</dbReference>
<dbReference type="InterPro" id="IPR026082">
    <property type="entry name" value="ABCA"/>
</dbReference>
<feature type="transmembrane region" description="Helical" evidence="10">
    <location>
        <begin position="262"/>
        <end position="282"/>
    </location>
</feature>
<feature type="transmembrane region" description="Helical" evidence="10">
    <location>
        <begin position="1137"/>
        <end position="1163"/>
    </location>
</feature>
<evidence type="ECO:0000256" key="5">
    <source>
        <dbReference type="ARBA" id="ARBA00022741"/>
    </source>
</evidence>
<dbReference type="GO" id="GO:0016020">
    <property type="term" value="C:membrane"/>
    <property type="evidence" value="ECO:0007669"/>
    <property type="project" value="UniProtKB-SubCell"/>
</dbReference>
<dbReference type="Proteomes" id="UP001295684">
    <property type="component" value="Unassembled WGS sequence"/>
</dbReference>
<evidence type="ECO:0000256" key="2">
    <source>
        <dbReference type="ARBA" id="ARBA00008869"/>
    </source>
</evidence>
<sequence>MSFWKHYKALCLKNVYLYKRNWKGSLCELLFPVLMILLVLLMRIAISKDKNQPKSMLDSGYLWYDQGSVTANKEFGGYSIFENGTKWFDYCFDRKDTPDRTIIALAPSGNTIIQNIKTRLESDLLPTYNFTVSLYNSRDEIMKAITASDYEQNGNPGICFGSAFTEASADKITVNMIFDDILPERNSNANMPNQGLPATDSFERGPNEDAFDRYKIGGYTYMQNIIANEILINSKGTGAYISMMYTGMKTNEYVKDDFAEQIINMWGALLIFVILAPMYRFLYNCTEEKGSKIREAMKIMGMTDFPYWLSWLTYYIVLNTLQCLLMTLLLIPVFEYTNKFILFIHLWIYGMSVFGYCIFISAFFSSPKAAGMTGIMLFFSLSFCITIVGDRSVSETSKNFASLFPSLAVQLGGINLLKYEEVGLGVTFNNANDVYENYRFGTCLWMNLISFFLFSVLGIYLENVLPSAVGVRKPLWFPFTKSFWFDTKKNTPENADNEDELSRRNSNKIRNSSHLEGSSQEHVDIDLTNFEEVPEYLKIKEADQEFVRITNLKKNFDKFWAVDGLYSEMYEGQIFALLGHNGAGKTTTINILCGMIACTSGKASIYGYDINENMKSLRKIMGYCPQHNILFPKLTVTEHLKIFANFKGQKSDEISEEITEILDDLNMTDKANVLSKDLSGGYKRKLSLGMALIGGSKIVFLDEPSSGMDVTARREMWDMLKKYKNDRIIILTTHYMEEADNLGDRIGIMSQGKMLCCGRPEFLKNKFGEGFNLVVVKERREENHSLEDFIMNSIDGVRKVSEVSSEATYLLPKDSTDRFPEFFKEFDERLEELKVNSYGVSMATLEEVFLKVENSGKEEHHKAIERIKKRMTSECNQDQEYTISKEQVEGVLNVFFLHTWALLIKRFILTKRNIKGLIMDIIVPFVLLLSGSWFVTVDHYKNSAQRILEPNLFPLDQRVIYNSYNVGGRNSADLMDLLDPSSNFTISDITTSGSTERENLINFDNQIYNASLVNPLYPSRFGHYYFNFLDYTNHQYEVATFFNSTSQDAHVAFPHFMYEAILKKSISSSFNYTMINDPMPIVDVFQDQIRGLDSLFLLLLYAVALALIPASIIGFLVNEKSTNLTHQQTISGMNKAAYWVSNYIFDITRVFVPILIAIALLYIFDIAYSYAWLLLLLFPFAIVPYTYVTSFLFSEDAPAQNFTIIHHMIIAGIFPIILFILRLNESTEGFGDHIRWIFRLIPSYNTVGGISSIAIKDYIANNRQETPPSPFSFDVAGADLVFLFVHMIVWPCLLILIELGVFNFLRKKGKNVPVEQDELDNDVEAERFKVEQTSESELAVRANHLRKVFGDKVAVKDISFALEFGDCFCLLGVNGAGKTSTFKMLTGDILPTTGESHICSYDVKKDFSQARKQIGYCPQFDCIFELMTVREHLEFYTKIKKIPREYSSKLIEDQLKNMNLEKYENKLAGTLSGGNKRKLSVAMAMIGNPPVVFLDEPSAGMDPKARRFMWEVIAKISTRGKNSAVILTTHSMEEAEALSTNMGIMVGGQFKCFGSKQHIKNKFGTGYQVELKFKKLHEEEVDHLIDKIDLLNFLRDKYVTLYEIDNTKQKDRILLRQEACRGVLQDLLQSPNTLNELHEGGFGREVMKTLKEKGYYPADELIQWNHITKNNLEAINILASEFGEVDLVEQIHPRFRYSVQKKGKSVGYFFGLLERVSEKLDLDEYSASQTTLEQIFNGFARSEDHKAVQRKFTNTELVIHSGGENYDSQSFKEEFKRPNKFQNFRVNIQKSKISDLIDQEE</sequence>
<dbReference type="Pfam" id="PF12698">
    <property type="entry name" value="ABC2_membrane_3"/>
    <property type="match status" value="2"/>
</dbReference>
<accession>A0AAD2D8Y0</accession>
<dbReference type="Gene3D" id="3.40.50.300">
    <property type="entry name" value="P-loop containing nucleotide triphosphate hydrolases"/>
    <property type="match status" value="2"/>
</dbReference>
<evidence type="ECO:0000256" key="7">
    <source>
        <dbReference type="ARBA" id="ARBA00022989"/>
    </source>
</evidence>
<dbReference type="InterPro" id="IPR027417">
    <property type="entry name" value="P-loop_NTPase"/>
</dbReference>
<dbReference type="Pfam" id="PF00005">
    <property type="entry name" value="ABC_tran"/>
    <property type="match status" value="2"/>
</dbReference>
<feature type="region of interest" description="Disordered" evidence="9">
    <location>
        <begin position="492"/>
        <end position="517"/>
    </location>
</feature>
<dbReference type="SUPFAM" id="SSF52540">
    <property type="entry name" value="P-loop containing nucleoside triphosphate hydrolases"/>
    <property type="match status" value="2"/>
</dbReference>
<evidence type="ECO:0000256" key="1">
    <source>
        <dbReference type="ARBA" id="ARBA00004141"/>
    </source>
</evidence>
<reference evidence="12" key="1">
    <citation type="submission" date="2023-07" db="EMBL/GenBank/DDBJ databases">
        <authorList>
            <consortium name="AG Swart"/>
            <person name="Singh M."/>
            <person name="Singh A."/>
            <person name="Seah K."/>
            <person name="Emmerich C."/>
        </authorList>
    </citation>
    <scope>NUCLEOTIDE SEQUENCE</scope>
    <source>
        <strain evidence="12">DP1</strain>
    </source>
</reference>
<keyword evidence="13" id="KW-1185">Reference proteome</keyword>
<dbReference type="InterPro" id="IPR003439">
    <property type="entry name" value="ABC_transporter-like_ATP-bd"/>
</dbReference>
<comment type="caution">
    <text evidence="12">The sequence shown here is derived from an EMBL/GenBank/DDBJ whole genome shotgun (WGS) entry which is preliminary data.</text>
</comment>
<dbReference type="EMBL" id="CAMPGE010027668">
    <property type="protein sequence ID" value="CAI2385282.1"/>
    <property type="molecule type" value="Genomic_DNA"/>
</dbReference>
<evidence type="ECO:0000313" key="13">
    <source>
        <dbReference type="Proteomes" id="UP001295684"/>
    </source>
</evidence>
<feature type="domain" description="ABC transporter" evidence="11">
    <location>
        <begin position="547"/>
        <end position="776"/>
    </location>
</feature>
<dbReference type="FunFam" id="3.40.50.300:FF:000335">
    <property type="entry name" value="ATP binding cassette subfamily A member 5"/>
    <property type="match status" value="1"/>
</dbReference>
<dbReference type="InterPro" id="IPR017871">
    <property type="entry name" value="ABC_transporter-like_CS"/>
</dbReference>
<keyword evidence="4 10" id="KW-0812">Transmembrane</keyword>
<feature type="transmembrane region" description="Helical" evidence="10">
    <location>
        <begin position="1204"/>
        <end position="1224"/>
    </location>
</feature>
<keyword evidence="3" id="KW-0813">Transport</keyword>
<gene>
    <name evidence="12" type="ORF">ECRASSUSDP1_LOCUS26835</name>
</gene>
<dbReference type="PANTHER" id="PTHR19229">
    <property type="entry name" value="ATP-BINDING CASSETTE TRANSPORTER SUBFAMILY A ABCA"/>
    <property type="match status" value="1"/>
</dbReference>
<dbReference type="PROSITE" id="PS00211">
    <property type="entry name" value="ABC_TRANSPORTER_1"/>
    <property type="match status" value="1"/>
</dbReference>
<evidence type="ECO:0000256" key="8">
    <source>
        <dbReference type="ARBA" id="ARBA00023136"/>
    </source>
</evidence>
<proteinExistence type="inferred from homology"/>
<feature type="transmembrane region" description="Helical" evidence="10">
    <location>
        <begin position="438"/>
        <end position="461"/>
    </location>
</feature>
<feature type="domain" description="ABC transporter" evidence="11">
    <location>
        <begin position="1340"/>
        <end position="1572"/>
    </location>
</feature>
<protein>
    <recommendedName>
        <fullName evidence="11">ABC transporter domain-containing protein</fullName>
    </recommendedName>
</protein>
<comment type="subcellular location">
    <subcellularLocation>
        <location evidence="1">Membrane</location>
        <topology evidence="1">Multi-pass membrane protein</topology>
    </subcellularLocation>
</comment>
<feature type="transmembrane region" description="Helical" evidence="10">
    <location>
        <begin position="1095"/>
        <end position="1117"/>
    </location>
</feature>
<dbReference type="GO" id="GO:0016887">
    <property type="term" value="F:ATP hydrolysis activity"/>
    <property type="evidence" value="ECO:0007669"/>
    <property type="project" value="InterPro"/>
</dbReference>
<feature type="transmembrane region" description="Helical" evidence="10">
    <location>
        <begin position="1170"/>
        <end position="1192"/>
    </location>
</feature>
<keyword evidence="5" id="KW-0547">Nucleotide-binding</keyword>
<feature type="transmembrane region" description="Helical" evidence="10">
    <location>
        <begin position="914"/>
        <end position="936"/>
    </location>
</feature>
<dbReference type="SMART" id="SM00382">
    <property type="entry name" value="AAA"/>
    <property type="match status" value="2"/>
</dbReference>
<dbReference type="GO" id="GO:0140359">
    <property type="term" value="F:ABC-type transporter activity"/>
    <property type="evidence" value="ECO:0007669"/>
    <property type="project" value="InterPro"/>
</dbReference>
<evidence type="ECO:0000256" key="4">
    <source>
        <dbReference type="ARBA" id="ARBA00022692"/>
    </source>
</evidence>
<dbReference type="FunFam" id="3.40.50.300:FF:000933">
    <property type="entry name" value="ABC transporter A family member 7"/>
    <property type="match status" value="1"/>
</dbReference>
<dbReference type="CDD" id="cd03263">
    <property type="entry name" value="ABC_subfamily_A"/>
    <property type="match status" value="2"/>
</dbReference>
<name>A0AAD2D8Y0_EUPCR</name>
<dbReference type="InterPro" id="IPR003593">
    <property type="entry name" value="AAA+_ATPase"/>
</dbReference>
<feature type="transmembrane region" description="Helical" evidence="10">
    <location>
        <begin position="29"/>
        <end position="46"/>
    </location>
</feature>
<keyword evidence="7 10" id="KW-1133">Transmembrane helix</keyword>
<feature type="transmembrane region" description="Helical" evidence="10">
    <location>
        <begin position="346"/>
        <end position="364"/>
    </location>
</feature>
<dbReference type="GO" id="GO:0005319">
    <property type="term" value="F:lipid transporter activity"/>
    <property type="evidence" value="ECO:0007669"/>
    <property type="project" value="TreeGrafter"/>
</dbReference>
<evidence type="ECO:0000256" key="9">
    <source>
        <dbReference type="SAM" id="MobiDB-lite"/>
    </source>
</evidence>
<evidence type="ECO:0000256" key="3">
    <source>
        <dbReference type="ARBA" id="ARBA00022448"/>
    </source>
</evidence>
<dbReference type="GO" id="GO:0005524">
    <property type="term" value="F:ATP binding"/>
    <property type="evidence" value="ECO:0007669"/>
    <property type="project" value="UniProtKB-KW"/>
</dbReference>
<keyword evidence="6" id="KW-0067">ATP-binding</keyword>